<name>A0A6A1VAU6_9ROSI</name>
<dbReference type="PANTHER" id="PTHR46737">
    <property type="entry name" value="OS02G0827600 PROTEIN"/>
    <property type="match status" value="1"/>
</dbReference>
<dbReference type="PANTHER" id="PTHR46737:SF3">
    <property type="entry name" value="OXIDOREDUCTASE_TRANSITION METAL ION-BINDING PROTEIN (DUF3531)"/>
    <property type="match status" value="1"/>
</dbReference>
<reference evidence="2 3" key="1">
    <citation type="journal article" date="2019" name="Plant Biotechnol. J.">
        <title>The red bayberry genome and genetic basis of sex determination.</title>
        <authorList>
            <person name="Jia H.M."/>
            <person name="Jia H.J."/>
            <person name="Cai Q.L."/>
            <person name="Wang Y."/>
            <person name="Zhao H.B."/>
            <person name="Yang W.F."/>
            <person name="Wang G.Y."/>
            <person name="Li Y.H."/>
            <person name="Zhan D.L."/>
            <person name="Shen Y.T."/>
            <person name="Niu Q.F."/>
            <person name="Chang L."/>
            <person name="Qiu J."/>
            <person name="Zhao L."/>
            <person name="Xie H.B."/>
            <person name="Fu W.Y."/>
            <person name="Jin J."/>
            <person name="Li X.W."/>
            <person name="Jiao Y."/>
            <person name="Zhou C.C."/>
            <person name="Tu T."/>
            <person name="Chai C.Y."/>
            <person name="Gao J.L."/>
            <person name="Fan L.J."/>
            <person name="van de Weg E."/>
            <person name="Wang J.Y."/>
            <person name="Gao Z.S."/>
        </authorList>
    </citation>
    <scope>NUCLEOTIDE SEQUENCE [LARGE SCALE GENOMIC DNA]</scope>
    <source>
        <tissue evidence="2">Leaves</tissue>
    </source>
</reference>
<keyword evidence="3" id="KW-1185">Reference proteome</keyword>
<feature type="region of interest" description="Disordered" evidence="1">
    <location>
        <begin position="25"/>
        <end position="74"/>
    </location>
</feature>
<organism evidence="2 3">
    <name type="scientific">Morella rubra</name>
    <name type="common">Chinese bayberry</name>
    <dbReference type="NCBI Taxonomy" id="262757"/>
    <lineage>
        <taxon>Eukaryota</taxon>
        <taxon>Viridiplantae</taxon>
        <taxon>Streptophyta</taxon>
        <taxon>Embryophyta</taxon>
        <taxon>Tracheophyta</taxon>
        <taxon>Spermatophyta</taxon>
        <taxon>Magnoliopsida</taxon>
        <taxon>eudicotyledons</taxon>
        <taxon>Gunneridae</taxon>
        <taxon>Pentapetalae</taxon>
        <taxon>rosids</taxon>
        <taxon>fabids</taxon>
        <taxon>Fagales</taxon>
        <taxon>Myricaceae</taxon>
        <taxon>Morella</taxon>
    </lineage>
</organism>
<dbReference type="OrthoDB" id="2014339at2759"/>
<dbReference type="Proteomes" id="UP000516437">
    <property type="component" value="Chromosome 6"/>
</dbReference>
<accession>A0A6A1VAU6</accession>
<gene>
    <name evidence="2" type="ORF">CJ030_MR6G024344</name>
</gene>
<sequence length="124" mass="14451">MTVKLSNLSYVLTRTFLSIAKASRNQKLDSQNLLRESEEDEEDEGEDLDEEEDEVEFSARGRYRGREDEKDYDKDPEFAEILGSCLDDPQKARSKMEDRLRKKRNKILQTKTGSAIPMKVIFNK</sequence>
<feature type="compositionally biased region" description="Polar residues" evidence="1">
    <location>
        <begin position="25"/>
        <end position="34"/>
    </location>
</feature>
<feature type="compositionally biased region" description="Basic and acidic residues" evidence="1">
    <location>
        <begin position="64"/>
        <end position="74"/>
    </location>
</feature>
<evidence type="ECO:0000313" key="2">
    <source>
        <dbReference type="EMBL" id="KAB1209296.1"/>
    </source>
</evidence>
<comment type="caution">
    <text evidence="2">The sequence shown here is derived from an EMBL/GenBank/DDBJ whole genome shotgun (WGS) entry which is preliminary data.</text>
</comment>
<dbReference type="AlphaFoldDB" id="A0A6A1VAU6"/>
<evidence type="ECO:0000313" key="3">
    <source>
        <dbReference type="Proteomes" id="UP000516437"/>
    </source>
</evidence>
<protein>
    <submittedName>
        <fullName evidence="2">Uncharacterized protein</fullName>
    </submittedName>
</protein>
<evidence type="ECO:0000256" key="1">
    <source>
        <dbReference type="SAM" id="MobiDB-lite"/>
    </source>
</evidence>
<dbReference type="EMBL" id="RXIC02000024">
    <property type="protein sequence ID" value="KAB1209296.1"/>
    <property type="molecule type" value="Genomic_DNA"/>
</dbReference>
<feature type="compositionally biased region" description="Acidic residues" evidence="1">
    <location>
        <begin position="37"/>
        <end position="56"/>
    </location>
</feature>
<proteinExistence type="predicted"/>